<dbReference type="PANTHER" id="PTHR11562">
    <property type="entry name" value="CATION EFFLUX PROTEIN/ ZINC TRANSPORTER"/>
    <property type="match status" value="1"/>
</dbReference>
<reference evidence="8 9" key="1">
    <citation type="submission" date="2020-05" db="EMBL/GenBank/DDBJ databases">
        <authorList>
            <person name="Whitworth D."/>
        </authorList>
    </citation>
    <scope>NUCLEOTIDE SEQUENCE [LARGE SCALE GENOMIC DNA]</scope>
    <source>
        <strain evidence="8 9">AM005</strain>
    </source>
</reference>
<dbReference type="Gene3D" id="1.20.1510.10">
    <property type="entry name" value="Cation efflux protein transmembrane domain"/>
    <property type="match status" value="1"/>
</dbReference>
<dbReference type="Proteomes" id="UP000533080">
    <property type="component" value="Unassembled WGS sequence"/>
</dbReference>
<feature type="transmembrane region" description="Helical" evidence="6">
    <location>
        <begin position="104"/>
        <end position="125"/>
    </location>
</feature>
<evidence type="ECO:0000256" key="2">
    <source>
        <dbReference type="ARBA" id="ARBA00022692"/>
    </source>
</evidence>
<keyword evidence="3" id="KW-0406">Ion transport</keyword>
<accession>A0A7Y4IJR4</accession>
<keyword evidence="2 6" id="KW-0812">Transmembrane</keyword>
<protein>
    <submittedName>
        <fullName evidence="8">Cation diffusion facilitator family transporter</fullName>
    </submittedName>
</protein>
<dbReference type="SUPFAM" id="SSF161111">
    <property type="entry name" value="Cation efflux protein transmembrane domain-like"/>
    <property type="match status" value="1"/>
</dbReference>
<dbReference type="PANTHER" id="PTHR11562:SF17">
    <property type="entry name" value="RE54080P-RELATED"/>
    <property type="match status" value="1"/>
</dbReference>
<dbReference type="CDD" id="cd00371">
    <property type="entry name" value="HMA"/>
    <property type="match status" value="1"/>
</dbReference>
<gene>
    <name evidence="8" type="ORF">HNV28_18935</name>
</gene>
<keyword evidence="3" id="KW-0813">Transport</keyword>
<feature type="transmembrane region" description="Helical" evidence="6">
    <location>
        <begin position="131"/>
        <end position="152"/>
    </location>
</feature>
<keyword evidence="4 6" id="KW-1133">Transmembrane helix</keyword>
<evidence type="ECO:0000313" key="9">
    <source>
        <dbReference type="Proteomes" id="UP000533080"/>
    </source>
</evidence>
<dbReference type="RefSeq" id="WP_171442562.1">
    <property type="nucleotide sequence ID" value="NZ_JABFNS010000009.1"/>
</dbReference>
<dbReference type="Pfam" id="PF01545">
    <property type="entry name" value="Cation_efflux"/>
    <property type="match status" value="1"/>
</dbReference>
<feature type="transmembrane region" description="Helical" evidence="6">
    <location>
        <begin position="257"/>
        <end position="275"/>
    </location>
</feature>
<dbReference type="GO" id="GO:0046872">
    <property type="term" value="F:metal ion binding"/>
    <property type="evidence" value="ECO:0007669"/>
    <property type="project" value="InterPro"/>
</dbReference>
<keyword evidence="3" id="KW-0864">Zinc transport</keyword>
<name>A0A7Y4IJR4_MYXXA</name>
<evidence type="ECO:0000256" key="1">
    <source>
        <dbReference type="ARBA" id="ARBA00004141"/>
    </source>
</evidence>
<dbReference type="InterPro" id="IPR027469">
    <property type="entry name" value="Cation_efflux_TMD_sf"/>
</dbReference>
<comment type="caution">
    <text evidence="8">The sequence shown here is derived from an EMBL/GenBank/DDBJ whole genome shotgun (WGS) entry which is preliminary data.</text>
</comment>
<sequence>MKSDNNPSDITDRSEFKVPRMDCPSEERTVRMALEGLPMVRALTFNLPERRLTVWHARDTASEVAGRLEPLGLGAQLVETHRGAAADEGLPEAGDDPGTEARTLWVLLTINGIMFVAELVAGWLVQSTGLIADSLDMLADAMVYGLSLYAVGRAATHKLRAAHLSGYLQIALALGALFEVGRRFLFGSEPEPNWMLGVATLALAANVTCLLLISRHRKGGAHMKASYIFSTNDVLANLGVIAAGILVALTKSPYPDLLVGLGIAVLVLSGAVRILRLRA</sequence>
<evidence type="ECO:0000313" key="8">
    <source>
        <dbReference type="EMBL" id="NOJ80389.1"/>
    </source>
</evidence>
<feature type="transmembrane region" description="Helical" evidence="6">
    <location>
        <begin position="194"/>
        <end position="213"/>
    </location>
</feature>
<organism evidence="8 9">
    <name type="scientific">Myxococcus xanthus</name>
    <dbReference type="NCBI Taxonomy" id="34"/>
    <lineage>
        <taxon>Bacteria</taxon>
        <taxon>Pseudomonadati</taxon>
        <taxon>Myxococcota</taxon>
        <taxon>Myxococcia</taxon>
        <taxon>Myxococcales</taxon>
        <taxon>Cystobacterineae</taxon>
        <taxon>Myxococcaceae</taxon>
        <taxon>Myxococcus</taxon>
    </lineage>
</organism>
<keyword evidence="5 6" id="KW-0472">Membrane</keyword>
<feature type="domain" description="HMA" evidence="7">
    <location>
        <begin position="12"/>
        <end position="76"/>
    </location>
</feature>
<dbReference type="InterPro" id="IPR002524">
    <property type="entry name" value="Cation_efflux"/>
</dbReference>
<dbReference type="Gene3D" id="3.30.70.100">
    <property type="match status" value="1"/>
</dbReference>
<dbReference type="PROSITE" id="PS50846">
    <property type="entry name" value="HMA_2"/>
    <property type="match status" value="1"/>
</dbReference>
<feature type="transmembrane region" description="Helical" evidence="6">
    <location>
        <begin position="164"/>
        <end position="182"/>
    </location>
</feature>
<dbReference type="NCBIfam" id="TIGR01297">
    <property type="entry name" value="CDF"/>
    <property type="match status" value="1"/>
</dbReference>
<dbReference type="InterPro" id="IPR058533">
    <property type="entry name" value="Cation_efflux_TM"/>
</dbReference>
<dbReference type="SUPFAM" id="SSF55008">
    <property type="entry name" value="HMA, heavy metal-associated domain"/>
    <property type="match status" value="1"/>
</dbReference>
<dbReference type="AlphaFoldDB" id="A0A7Y4IJR4"/>
<dbReference type="GO" id="GO:0005886">
    <property type="term" value="C:plasma membrane"/>
    <property type="evidence" value="ECO:0007669"/>
    <property type="project" value="TreeGrafter"/>
</dbReference>
<dbReference type="EMBL" id="JABFNT010000057">
    <property type="protein sequence ID" value="NOJ80389.1"/>
    <property type="molecule type" value="Genomic_DNA"/>
</dbReference>
<comment type="subcellular location">
    <subcellularLocation>
        <location evidence="1">Membrane</location>
        <topology evidence="1">Multi-pass membrane protein</topology>
    </subcellularLocation>
</comment>
<evidence type="ECO:0000259" key="7">
    <source>
        <dbReference type="PROSITE" id="PS50846"/>
    </source>
</evidence>
<dbReference type="InterPro" id="IPR036163">
    <property type="entry name" value="HMA_dom_sf"/>
</dbReference>
<feature type="transmembrane region" description="Helical" evidence="6">
    <location>
        <begin position="234"/>
        <end position="251"/>
    </location>
</feature>
<dbReference type="InterPro" id="IPR050681">
    <property type="entry name" value="CDF/SLC30A"/>
</dbReference>
<evidence type="ECO:0000256" key="4">
    <source>
        <dbReference type="ARBA" id="ARBA00022989"/>
    </source>
</evidence>
<proteinExistence type="predicted"/>
<evidence type="ECO:0000256" key="6">
    <source>
        <dbReference type="SAM" id="Phobius"/>
    </source>
</evidence>
<dbReference type="InterPro" id="IPR006121">
    <property type="entry name" value="HMA_dom"/>
</dbReference>
<evidence type="ECO:0000256" key="5">
    <source>
        <dbReference type="ARBA" id="ARBA00023136"/>
    </source>
</evidence>
<dbReference type="GO" id="GO:0005385">
    <property type="term" value="F:zinc ion transmembrane transporter activity"/>
    <property type="evidence" value="ECO:0007669"/>
    <property type="project" value="TreeGrafter"/>
</dbReference>
<evidence type="ECO:0000256" key="3">
    <source>
        <dbReference type="ARBA" id="ARBA00022906"/>
    </source>
</evidence>
<keyword evidence="3" id="KW-0862">Zinc</keyword>